<gene>
    <name evidence="2" type="ORF">Poli38472_001056</name>
</gene>
<keyword evidence="1" id="KW-0472">Membrane</keyword>
<accession>A0A8K1CUH3</accession>
<keyword evidence="3" id="KW-1185">Reference proteome</keyword>
<feature type="transmembrane region" description="Helical" evidence="1">
    <location>
        <begin position="53"/>
        <end position="77"/>
    </location>
</feature>
<reference evidence="2" key="1">
    <citation type="submission" date="2019-03" db="EMBL/GenBank/DDBJ databases">
        <title>Long read genome sequence of the mycoparasitic Pythium oligandrum ATCC 38472 isolated from sugarbeet rhizosphere.</title>
        <authorList>
            <person name="Gaulin E."/>
        </authorList>
    </citation>
    <scope>NUCLEOTIDE SEQUENCE</scope>
    <source>
        <strain evidence="2">ATCC 38472_TT</strain>
    </source>
</reference>
<comment type="caution">
    <text evidence="2">The sequence shown here is derived from an EMBL/GenBank/DDBJ whole genome shotgun (WGS) entry which is preliminary data.</text>
</comment>
<keyword evidence="1" id="KW-0812">Transmembrane</keyword>
<dbReference type="OrthoDB" id="161958at2759"/>
<proteinExistence type="predicted"/>
<dbReference type="AlphaFoldDB" id="A0A8K1CUH3"/>
<evidence type="ECO:0000256" key="1">
    <source>
        <dbReference type="SAM" id="Phobius"/>
    </source>
</evidence>
<feature type="transmembrane region" description="Helical" evidence="1">
    <location>
        <begin position="89"/>
        <end position="107"/>
    </location>
</feature>
<keyword evidence="1" id="KW-1133">Transmembrane helix</keyword>
<dbReference type="EMBL" id="SPLM01000001">
    <property type="protein sequence ID" value="TMW68900.1"/>
    <property type="molecule type" value="Genomic_DNA"/>
</dbReference>
<name>A0A8K1CUH3_PYTOL</name>
<feature type="transmembrane region" description="Helical" evidence="1">
    <location>
        <begin position="21"/>
        <end position="41"/>
    </location>
</feature>
<organism evidence="2 3">
    <name type="scientific">Pythium oligandrum</name>
    <name type="common">Mycoparasitic fungus</name>
    <dbReference type="NCBI Taxonomy" id="41045"/>
    <lineage>
        <taxon>Eukaryota</taxon>
        <taxon>Sar</taxon>
        <taxon>Stramenopiles</taxon>
        <taxon>Oomycota</taxon>
        <taxon>Peronosporomycetes</taxon>
        <taxon>Pythiales</taxon>
        <taxon>Pythiaceae</taxon>
        <taxon>Pythium</taxon>
    </lineage>
</organism>
<feature type="transmembrane region" description="Helical" evidence="1">
    <location>
        <begin position="113"/>
        <end position="131"/>
    </location>
</feature>
<evidence type="ECO:0000313" key="2">
    <source>
        <dbReference type="EMBL" id="TMW68900.1"/>
    </source>
</evidence>
<evidence type="ECO:0000313" key="3">
    <source>
        <dbReference type="Proteomes" id="UP000794436"/>
    </source>
</evidence>
<protein>
    <submittedName>
        <fullName evidence="2">Uncharacterized protein</fullName>
    </submittedName>
</protein>
<dbReference type="Proteomes" id="UP000794436">
    <property type="component" value="Unassembled WGS sequence"/>
</dbReference>
<sequence>MKLTGPSDDALLSERCKLTSGIVLLNAIIIAECVLLLVRATNPFFHSMDHPTPAFIVFMVLQIAYLGAAAVFSVGACAGKHRMVILNRGLFQIVAFTNVVYAIIFFVRKDIQGGLAMGFLAMVNVLGALLCRRFVLHLTWHQQLPTTSPSYNVSNTRV</sequence>